<proteinExistence type="predicted"/>
<reference evidence="1 2" key="1">
    <citation type="journal article" date="2021" name="Nat. Plants">
        <title>The Taxus genome provides insights into paclitaxel biosynthesis.</title>
        <authorList>
            <person name="Xiong X."/>
            <person name="Gou J."/>
            <person name="Liao Q."/>
            <person name="Li Y."/>
            <person name="Zhou Q."/>
            <person name="Bi G."/>
            <person name="Li C."/>
            <person name="Du R."/>
            <person name="Wang X."/>
            <person name="Sun T."/>
            <person name="Guo L."/>
            <person name="Liang H."/>
            <person name="Lu P."/>
            <person name="Wu Y."/>
            <person name="Zhang Z."/>
            <person name="Ro D.K."/>
            <person name="Shang Y."/>
            <person name="Huang S."/>
            <person name="Yan J."/>
        </authorList>
    </citation>
    <scope>NUCLEOTIDE SEQUENCE [LARGE SCALE GENOMIC DNA]</scope>
    <source>
        <strain evidence="1">Ta-2019</strain>
    </source>
</reference>
<evidence type="ECO:0000313" key="1">
    <source>
        <dbReference type="EMBL" id="KAH9322705.1"/>
    </source>
</evidence>
<feature type="non-terminal residue" evidence="1">
    <location>
        <position position="1"/>
    </location>
</feature>
<dbReference type="EMBL" id="JAHRHJ020000003">
    <property type="protein sequence ID" value="KAH9322705.1"/>
    <property type="molecule type" value="Genomic_DNA"/>
</dbReference>
<evidence type="ECO:0000313" key="2">
    <source>
        <dbReference type="Proteomes" id="UP000824469"/>
    </source>
</evidence>
<sequence>VDSPTQRPPHPEIVPQVVKVTVEIDTLHVLQGLFVTLVQHTREISEPYAHGGTQSIFIGSTIMRQHFCLSCGSICLGPEEDDTFMRIDFGVPGARDEHDNVTMSDVLLRETFGLHSSASPSY</sequence>
<protein>
    <submittedName>
        <fullName evidence="1">Uncharacterized protein</fullName>
    </submittedName>
</protein>
<comment type="caution">
    <text evidence="1">The sequence shown here is derived from an EMBL/GenBank/DDBJ whole genome shotgun (WGS) entry which is preliminary data.</text>
</comment>
<organism evidence="1 2">
    <name type="scientific">Taxus chinensis</name>
    <name type="common">Chinese yew</name>
    <name type="synonym">Taxus wallichiana var. chinensis</name>
    <dbReference type="NCBI Taxonomy" id="29808"/>
    <lineage>
        <taxon>Eukaryota</taxon>
        <taxon>Viridiplantae</taxon>
        <taxon>Streptophyta</taxon>
        <taxon>Embryophyta</taxon>
        <taxon>Tracheophyta</taxon>
        <taxon>Spermatophyta</taxon>
        <taxon>Pinopsida</taxon>
        <taxon>Pinidae</taxon>
        <taxon>Conifers II</taxon>
        <taxon>Cupressales</taxon>
        <taxon>Taxaceae</taxon>
        <taxon>Taxus</taxon>
    </lineage>
</organism>
<gene>
    <name evidence="1" type="ORF">KI387_017344</name>
</gene>
<dbReference type="AlphaFoldDB" id="A0AA38GIK9"/>
<feature type="non-terminal residue" evidence="1">
    <location>
        <position position="122"/>
    </location>
</feature>
<keyword evidence="2" id="KW-1185">Reference proteome</keyword>
<dbReference type="Proteomes" id="UP000824469">
    <property type="component" value="Unassembled WGS sequence"/>
</dbReference>
<name>A0AA38GIK9_TAXCH</name>
<accession>A0AA38GIK9</accession>